<evidence type="ECO:0000313" key="2">
    <source>
        <dbReference type="EMBL" id="PSV99728.1"/>
    </source>
</evidence>
<gene>
    <name evidence="2" type="ORF">C9I88_00785</name>
    <name evidence="3" type="ORF">C9J52_02555</name>
</gene>
<keyword evidence="1" id="KW-0812">Transmembrane</keyword>
<feature type="transmembrane region" description="Helical" evidence="1">
    <location>
        <begin position="20"/>
        <end position="41"/>
    </location>
</feature>
<protein>
    <submittedName>
        <fullName evidence="2">Uncharacterized protein</fullName>
    </submittedName>
</protein>
<evidence type="ECO:0000313" key="3">
    <source>
        <dbReference type="EMBL" id="PSW99259.1"/>
    </source>
</evidence>
<evidence type="ECO:0000313" key="4">
    <source>
        <dbReference type="Proteomes" id="UP000241190"/>
    </source>
</evidence>
<keyword evidence="4" id="KW-1185">Reference proteome</keyword>
<dbReference type="Proteomes" id="UP000241954">
    <property type="component" value="Unassembled WGS sequence"/>
</dbReference>
<reference evidence="2 5" key="1">
    <citation type="submission" date="2018-01" db="EMBL/GenBank/DDBJ databases">
        <title>Whole genome sequencing of Histamine producing bacteria.</title>
        <authorList>
            <person name="Butler K."/>
        </authorList>
    </citation>
    <scope>NUCLEOTIDE SEQUENCE [LARGE SCALE GENOMIC DNA]</scope>
    <source>
        <strain evidence="3 4">ATCC 51761</strain>
        <strain evidence="2 5">NCIMB 13481</strain>
    </source>
</reference>
<dbReference type="STRING" id="56192.UB38_09575"/>
<dbReference type="AlphaFoldDB" id="A0A2T3MR56"/>
<accession>A0A2T3MR56</accession>
<dbReference type="EMBL" id="PYOP01000003">
    <property type="protein sequence ID" value="PSW99259.1"/>
    <property type="molecule type" value="Genomic_DNA"/>
</dbReference>
<keyword evidence="1" id="KW-1133">Transmembrane helix</keyword>
<organism evidence="2 5">
    <name type="scientific">Photobacterium iliopiscarium</name>
    <dbReference type="NCBI Taxonomy" id="56192"/>
    <lineage>
        <taxon>Bacteria</taxon>
        <taxon>Pseudomonadati</taxon>
        <taxon>Pseudomonadota</taxon>
        <taxon>Gammaproteobacteria</taxon>
        <taxon>Vibrionales</taxon>
        <taxon>Vibrionaceae</taxon>
        <taxon>Photobacterium</taxon>
    </lineage>
</organism>
<name>A0A2T3MR56_9GAMM</name>
<evidence type="ECO:0000313" key="5">
    <source>
        <dbReference type="Proteomes" id="UP000241954"/>
    </source>
</evidence>
<proteinExistence type="predicted"/>
<dbReference type="Proteomes" id="UP000241190">
    <property type="component" value="Unassembled WGS sequence"/>
</dbReference>
<keyword evidence="1" id="KW-0472">Membrane</keyword>
<evidence type="ECO:0000256" key="1">
    <source>
        <dbReference type="SAM" id="Phobius"/>
    </source>
</evidence>
<comment type="caution">
    <text evidence="2">The sequence shown here is derived from an EMBL/GenBank/DDBJ whole genome shotgun (WGS) entry which is preliminary data.</text>
</comment>
<dbReference type="EMBL" id="PYLW01000001">
    <property type="protein sequence ID" value="PSV99728.1"/>
    <property type="molecule type" value="Genomic_DNA"/>
</dbReference>
<sequence>MGCQLSLHSLLFYGLVQSTSMLLAVLRMMLLVLCLGASSFASASSHTNIMHFTSTNPVYTDVLEAPVLNPKVVNPAAVTIDRASYTEQFLYHHETDQTPIQKHPTDRYVSNNGLPVSFYSTKLVWNFPSPTNLPPHSSKHHRAEVINLQNMINISTRSLNSFYHSADEIAPTFELAFEFPSLPIPMLAIGYAEPLSPQSDWILNIKPSSSRVSGWKDSNLLYSHYGHSFVTA</sequence>